<evidence type="ECO:0000259" key="1">
    <source>
        <dbReference type="Pfam" id="PF20093"/>
    </source>
</evidence>
<dbReference type="Pfam" id="PF20093">
    <property type="entry name" value="DUF6484"/>
    <property type="match status" value="1"/>
</dbReference>
<comment type="caution">
    <text evidence="2">The sequence shown here is derived from an EMBL/GenBank/DDBJ whole genome shotgun (WGS) entry which is preliminary data.</text>
</comment>
<accession>A0A7Y5Z815</accession>
<gene>
    <name evidence="2" type="ORF">HNO91_12805</name>
</gene>
<dbReference type="InterPro" id="IPR045506">
    <property type="entry name" value="DUF6484"/>
</dbReference>
<dbReference type="RefSeq" id="WP_175362669.1">
    <property type="nucleotide sequence ID" value="NZ_JABFMR010000009.1"/>
</dbReference>
<dbReference type="AlphaFoldDB" id="A0A7Y5Z815"/>
<organism evidence="2 3">
    <name type="scientific">Pseudomonas corrugata</name>
    <dbReference type="NCBI Taxonomy" id="47879"/>
    <lineage>
        <taxon>Bacteria</taxon>
        <taxon>Pseudomonadati</taxon>
        <taxon>Pseudomonadota</taxon>
        <taxon>Gammaproteobacteria</taxon>
        <taxon>Pseudomonadales</taxon>
        <taxon>Pseudomonadaceae</taxon>
        <taxon>Pseudomonas</taxon>
    </lineage>
</organism>
<evidence type="ECO:0000313" key="3">
    <source>
        <dbReference type="Proteomes" id="UP000536720"/>
    </source>
</evidence>
<sequence>MTVEYHLPSATTCAPMRVDGVVIGVLLDVPKVDAPVVAFPGCPGETGLVARTTTPLTREDIGVQVALMFEAGDPARPLVIGRIQRLEEPAAPALAHLDGERLEFTAEREIVLRCGKASITLTRAGKVIIRGAYLSSRSSGVNRIRGGSVQIN</sequence>
<name>A0A7Y5Z815_9PSED</name>
<protein>
    <recommendedName>
        <fullName evidence="1">DUF6484 domain-containing protein</fullName>
    </recommendedName>
</protein>
<dbReference type="Proteomes" id="UP000536720">
    <property type="component" value="Unassembled WGS sequence"/>
</dbReference>
<reference evidence="2 3" key="1">
    <citation type="journal article" date="2020" name="Front. Plant Sci.">
        <title>Isolation of Rhizosphere Bacteria That Improve Quality and Water Stress Tolerance in Greenhouse Ornamentals.</title>
        <authorList>
            <person name="Nordstedt N.P."/>
            <person name="Jones M.L."/>
        </authorList>
    </citation>
    <scope>NUCLEOTIDE SEQUENCE [LARGE SCALE GENOMIC DNA]</scope>
    <source>
        <strain evidence="2 3">C7D2</strain>
    </source>
</reference>
<dbReference type="EMBL" id="JABFMR010000009">
    <property type="protein sequence ID" value="NUT87308.1"/>
    <property type="molecule type" value="Genomic_DNA"/>
</dbReference>
<evidence type="ECO:0000313" key="2">
    <source>
        <dbReference type="EMBL" id="NUT87308.1"/>
    </source>
</evidence>
<proteinExistence type="predicted"/>
<feature type="domain" description="DUF6484" evidence="1">
    <location>
        <begin position="23"/>
        <end position="83"/>
    </location>
</feature>